<dbReference type="EMBL" id="BLXT01001848">
    <property type="protein sequence ID" value="GFN88425.1"/>
    <property type="molecule type" value="Genomic_DNA"/>
</dbReference>
<accession>A0AAV3YY10</accession>
<feature type="compositionally biased region" description="Basic and acidic residues" evidence="1">
    <location>
        <begin position="100"/>
        <end position="115"/>
    </location>
</feature>
<reference evidence="2 3" key="1">
    <citation type="journal article" date="2021" name="Elife">
        <title>Chloroplast acquisition without the gene transfer in kleptoplastic sea slugs, Plakobranchus ocellatus.</title>
        <authorList>
            <person name="Maeda T."/>
            <person name="Takahashi S."/>
            <person name="Yoshida T."/>
            <person name="Shimamura S."/>
            <person name="Takaki Y."/>
            <person name="Nagai Y."/>
            <person name="Toyoda A."/>
            <person name="Suzuki Y."/>
            <person name="Arimoto A."/>
            <person name="Ishii H."/>
            <person name="Satoh N."/>
            <person name="Nishiyama T."/>
            <person name="Hasebe M."/>
            <person name="Maruyama T."/>
            <person name="Minagawa J."/>
            <person name="Obokata J."/>
            <person name="Shigenobu S."/>
        </authorList>
    </citation>
    <scope>NUCLEOTIDE SEQUENCE [LARGE SCALE GENOMIC DNA]</scope>
</reference>
<dbReference type="AlphaFoldDB" id="A0AAV3YY10"/>
<gene>
    <name evidence="2" type="ORF">PoB_001493100</name>
</gene>
<evidence type="ECO:0008006" key="4">
    <source>
        <dbReference type="Google" id="ProtNLM"/>
    </source>
</evidence>
<feature type="region of interest" description="Disordered" evidence="1">
    <location>
        <begin position="98"/>
        <end position="124"/>
    </location>
</feature>
<sequence length="124" mass="14235">MKFRFFVMTSFIWGDAKMTQGKKQWEKKKGEGGARAAACNDVMTGIAPGQRYDVTRIPELCSDVEENVYTTVGAQRACVCSSHYSCCWLKLPLITQSTDRQTDRQTRTHKREVNNHKGWPHKYT</sequence>
<protein>
    <recommendedName>
        <fullName evidence="4">Secreted protein</fullName>
    </recommendedName>
</protein>
<evidence type="ECO:0000256" key="1">
    <source>
        <dbReference type="SAM" id="MobiDB-lite"/>
    </source>
</evidence>
<dbReference type="Proteomes" id="UP000735302">
    <property type="component" value="Unassembled WGS sequence"/>
</dbReference>
<keyword evidence="3" id="KW-1185">Reference proteome</keyword>
<evidence type="ECO:0000313" key="2">
    <source>
        <dbReference type="EMBL" id="GFN88425.1"/>
    </source>
</evidence>
<organism evidence="2 3">
    <name type="scientific">Plakobranchus ocellatus</name>
    <dbReference type="NCBI Taxonomy" id="259542"/>
    <lineage>
        <taxon>Eukaryota</taxon>
        <taxon>Metazoa</taxon>
        <taxon>Spiralia</taxon>
        <taxon>Lophotrochozoa</taxon>
        <taxon>Mollusca</taxon>
        <taxon>Gastropoda</taxon>
        <taxon>Heterobranchia</taxon>
        <taxon>Euthyneura</taxon>
        <taxon>Panpulmonata</taxon>
        <taxon>Sacoglossa</taxon>
        <taxon>Placobranchoidea</taxon>
        <taxon>Plakobranchidae</taxon>
        <taxon>Plakobranchus</taxon>
    </lineage>
</organism>
<comment type="caution">
    <text evidence="2">The sequence shown here is derived from an EMBL/GenBank/DDBJ whole genome shotgun (WGS) entry which is preliminary data.</text>
</comment>
<name>A0AAV3YY10_9GAST</name>
<evidence type="ECO:0000313" key="3">
    <source>
        <dbReference type="Proteomes" id="UP000735302"/>
    </source>
</evidence>
<proteinExistence type="predicted"/>